<dbReference type="RefSeq" id="WP_179700581.1">
    <property type="nucleotide sequence ID" value="NZ_BAAAHA010000003.1"/>
</dbReference>
<evidence type="ECO:0000313" key="1">
    <source>
        <dbReference type="EMBL" id="NYK09652.1"/>
    </source>
</evidence>
<sequence>METRKNYGGFSAAACLGGRFDPGGDSLILQLADMSLPIPAKLDFRMTSDLGSDLVVGLPREYARGAFIGLVDAAMFLPLPAGRLRVDIAAHDERDSSPMAFKMVAGLLMWVVCANESVHDLADVAVTEQLAKWTGDTYRKSAWRQGSPQSR</sequence>
<comment type="caution">
    <text evidence="1">The sequence shown here is derived from an EMBL/GenBank/DDBJ whole genome shotgun (WGS) entry which is preliminary data.</text>
</comment>
<dbReference type="AlphaFoldDB" id="A0A853DK84"/>
<dbReference type="Proteomes" id="UP000521075">
    <property type="component" value="Unassembled WGS sequence"/>
</dbReference>
<keyword evidence="2" id="KW-1185">Reference proteome</keyword>
<protein>
    <submittedName>
        <fullName evidence="1">Uncharacterized protein</fullName>
    </submittedName>
</protein>
<proteinExistence type="predicted"/>
<evidence type="ECO:0000313" key="2">
    <source>
        <dbReference type="Proteomes" id="UP000521075"/>
    </source>
</evidence>
<organism evidence="1 2">
    <name type="scientific">Leifsonia naganoensis</name>
    <dbReference type="NCBI Taxonomy" id="150025"/>
    <lineage>
        <taxon>Bacteria</taxon>
        <taxon>Bacillati</taxon>
        <taxon>Actinomycetota</taxon>
        <taxon>Actinomycetes</taxon>
        <taxon>Micrococcales</taxon>
        <taxon>Microbacteriaceae</taxon>
        <taxon>Leifsonia</taxon>
    </lineage>
</organism>
<gene>
    <name evidence="1" type="ORF">HNR14_001533</name>
</gene>
<reference evidence="1 2" key="1">
    <citation type="submission" date="2020-07" db="EMBL/GenBank/DDBJ databases">
        <title>Sequencing the genomes of 1000 actinobacteria strains.</title>
        <authorList>
            <person name="Klenk H.-P."/>
        </authorList>
    </citation>
    <scope>NUCLEOTIDE SEQUENCE [LARGE SCALE GENOMIC DNA]</scope>
    <source>
        <strain evidence="1 2">DSM 15166</strain>
    </source>
</reference>
<accession>A0A853DK84</accession>
<dbReference type="EMBL" id="JACCHJ010000001">
    <property type="protein sequence ID" value="NYK09652.1"/>
    <property type="molecule type" value="Genomic_DNA"/>
</dbReference>
<name>A0A853DK84_9MICO</name>